<dbReference type="Proteomes" id="UP001165074">
    <property type="component" value="Unassembled WGS sequence"/>
</dbReference>
<protein>
    <recommendedName>
        <fullName evidence="6">Ribonuclease VapC</fullName>
        <shortName evidence="6">RNase VapC</shortName>
        <ecNumber evidence="6">3.1.-.-</ecNumber>
    </recommendedName>
    <alternativeName>
        <fullName evidence="6">Toxin VapC</fullName>
    </alternativeName>
</protein>
<comment type="caution">
    <text evidence="8">The sequence shown here is derived from an EMBL/GenBank/DDBJ whole genome shotgun (WGS) entry which is preliminary data.</text>
</comment>
<evidence type="ECO:0000256" key="3">
    <source>
        <dbReference type="ARBA" id="ARBA00022723"/>
    </source>
</evidence>
<evidence type="ECO:0000256" key="4">
    <source>
        <dbReference type="ARBA" id="ARBA00022801"/>
    </source>
</evidence>
<evidence type="ECO:0000313" key="8">
    <source>
        <dbReference type="EMBL" id="GLY84558.1"/>
    </source>
</evidence>
<keyword evidence="2 6" id="KW-0540">Nuclease</keyword>
<feature type="binding site" evidence="6">
    <location>
        <position position="108"/>
    </location>
    <ligand>
        <name>Mg(2+)</name>
        <dbReference type="ChEBI" id="CHEBI:18420"/>
    </ligand>
</feature>
<dbReference type="NCBIfam" id="TIGR00028">
    <property type="entry name" value="Mtu_PIN_fam"/>
    <property type="match status" value="1"/>
</dbReference>
<feature type="domain" description="PIN" evidence="7">
    <location>
        <begin position="3"/>
        <end position="130"/>
    </location>
</feature>
<dbReference type="GO" id="GO:0004540">
    <property type="term" value="F:RNA nuclease activity"/>
    <property type="evidence" value="ECO:0007669"/>
    <property type="project" value="InterPro"/>
</dbReference>
<evidence type="ECO:0000256" key="5">
    <source>
        <dbReference type="ARBA" id="ARBA00022842"/>
    </source>
</evidence>
<dbReference type="Gene3D" id="3.40.50.1010">
    <property type="entry name" value="5'-nuclease"/>
    <property type="match status" value="1"/>
</dbReference>
<evidence type="ECO:0000256" key="1">
    <source>
        <dbReference type="ARBA" id="ARBA00022649"/>
    </source>
</evidence>
<dbReference type="GO" id="GO:0000287">
    <property type="term" value="F:magnesium ion binding"/>
    <property type="evidence" value="ECO:0007669"/>
    <property type="project" value="UniProtKB-UniRule"/>
</dbReference>
<dbReference type="AlphaFoldDB" id="A0A9W6RZL5"/>
<evidence type="ECO:0000313" key="9">
    <source>
        <dbReference type="Proteomes" id="UP001165074"/>
    </source>
</evidence>
<comment type="function">
    <text evidence="6">Toxic component of a toxin-antitoxin (TA) system. An RNase.</text>
</comment>
<keyword evidence="6" id="KW-0800">Toxin</keyword>
<dbReference type="Pfam" id="PF01850">
    <property type="entry name" value="PIN"/>
    <property type="match status" value="1"/>
</dbReference>
<comment type="cofactor">
    <cofactor evidence="6">
        <name>Mg(2+)</name>
        <dbReference type="ChEBI" id="CHEBI:18420"/>
    </cofactor>
</comment>
<dbReference type="GO" id="GO:0016788">
    <property type="term" value="F:hydrolase activity, acting on ester bonds"/>
    <property type="evidence" value="ECO:0007669"/>
    <property type="project" value="InterPro"/>
</dbReference>
<dbReference type="HAMAP" id="MF_00265">
    <property type="entry name" value="VapC_Nob1"/>
    <property type="match status" value="1"/>
</dbReference>
<dbReference type="InterPro" id="IPR002716">
    <property type="entry name" value="PIN_dom"/>
</dbReference>
<evidence type="ECO:0000259" key="7">
    <source>
        <dbReference type="Pfam" id="PF01850"/>
    </source>
</evidence>
<keyword evidence="9" id="KW-1185">Reference proteome</keyword>
<feature type="binding site" evidence="6">
    <location>
        <position position="5"/>
    </location>
    <ligand>
        <name>Mg(2+)</name>
        <dbReference type="ChEBI" id="CHEBI:18420"/>
    </ligand>
</feature>
<keyword evidence="5 6" id="KW-0460">Magnesium</keyword>
<dbReference type="InterPro" id="IPR029060">
    <property type="entry name" value="PIN-like_dom_sf"/>
</dbReference>
<dbReference type="EMBL" id="BSTK01000003">
    <property type="protein sequence ID" value="GLY84558.1"/>
    <property type="molecule type" value="Genomic_DNA"/>
</dbReference>
<organism evidence="8 9">
    <name type="scientific">Actinoallomurus iriomotensis</name>
    <dbReference type="NCBI Taxonomy" id="478107"/>
    <lineage>
        <taxon>Bacteria</taxon>
        <taxon>Bacillati</taxon>
        <taxon>Actinomycetota</taxon>
        <taxon>Actinomycetes</taxon>
        <taxon>Streptosporangiales</taxon>
        <taxon>Thermomonosporaceae</taxon>
        <taxon>Actinoallomurus</taxon>
    </lineage>
</organism>
<proteinExistence type="inferred from homology"/>
<keyword evidence="1 6" id="KW-1277">Toxin-antitoxin system</keyword>
<dbReference type="CDD" id="cd18678">
    <property type="entry name" value="PIN_MtVapC25_VapC33-like"/>
    <property type="match status" value="1"/>
</dbReference>
<dbReference type="GO" id="GO:0090729">
    <property type="term" value="F:toxin activity"/>
    <property type="evidence" value="ECO:0007669"/>
    <property type="project" value="UniProtKB-KW"/>
</dbReference>
<accession>A0A9W6RZL5</accession>
<reference evidence="8" key="1">
    <citation type="submission" date="2023-03" db="EMBL/GenBank/DDBJ databases">
        <title>Actinoallomurus iriomotensis NBRC 103684.</title>
        <authorList>
            <person name="Ichikawa N."/>
            <person name="Sato H."/>
            <person name="Tonouchi N."/>
        </authorList>
    </citation>
    <scope>NUCLEOTIDE SEQUENCE</scope>
    <source>
        <strain evidence="8">NBRC 103684</strain>
    </source>
</reference>
<evidence type="ECO:0000256" key="6">
    <source>
        <dbReference type="HAMAP-Rule" id="MF_00265"/>
    </source>
</evidence>
<dbReference type="InterPro" id="IPR022907">
    <property type="entry name" value="VapC_family"/>
</dbReference>
<dbReference type="EC" id="3.1.-.-" evidence="6"/>
<sequence>MRLLDVNVLLNAHRREADRHKEYRQYVESMLNGDETYAVSDFVINGFVRVATNPRVWRPSTPLDDALRFGESVRNQPHAVVISPGARFWGIFTRVCRQAQVTTKLIPDAYLAALAIEHGCEFITADRDFAGFRGLRYRHPLG</sequence>
<comment type="similarity">
    <text evidence="6">Belongs to the PINc/VapC protein family.</text>
</comment>
<evidence type="ECO:0000256" key="2">
    <source>
        <dbReference type="ARBA" id="ARBA00022722"/>
    </source>
</evidence>
<dbReference type="GO" id="GO:0045926">
    <property type="term" value="P:negative regulation of growth"/>
    <property type="evidence" value="ECO:0007669"/>
    <property type="project" value="UniProtKB-ARBA"/>
</dbReference>
<keyword evidence="3 6" id="KW-0479">Metal-binding</keyword>
<dbReference type="SUPFAM" id="SSF88723">
    <property type="entry name" value="PIN domain-like"/>
    <property type="match status" value="1"/>
</dbReference>
<name>A0A9W6RZL5_9ACTN</name>
<keyword evidence="4 6" id="KW-0378">Hydrolase</keyword>
<dbReference type="InterPro" id="IPR006226">
    <property type="entry name" value="Mtu_PIN"/>
</dbReference>
<gene>
    <name evidence="8" type="primary">vapC25</name>
    <name evidence="6" type="synonym">vapC</name>
    <name evidence="8" type="ORF">Airi02_024870</name>
</gene>